<proteinExistence type="predicted"/>
<evidence type="ECO:0000313" key="1">
    <source>
        <dbReference type="EMBL" id="MCZ8512424.1"/>
    </source>
</evidence>
<dbReference type="RefSeq" id="WP_269880848.1">
    <property type="nucleotide sequence ID" value="NZ_JAQAGZ010000004.1"/>
</dbReference>
<evidence type="ECO:0008006" key="3">
    <source>
        <dbReference type="Google" id="ProtNLM"/>
    </source>
</evidence>
<keyword evidence="2" id="KW-1185">Reference proteome</keyword>
<dbReference type="EMBL" id="JAQAGZ010000004">
    <property type="protein sequence ID" value="MCZ8512424.1"/>
    <property type="molecule type" value="Genomic_DNA"/>
</dbReference>
<gene>
    <name evidence="1" type="ORF">O9H85_08250</name>
</gene>
<dbReference type="Proteomes" id="UP001527882">
    <property type="component" value="Unassembled WGS sequence"/>
</dbReference>
<protein>
    <recommendedName>
        <fullName evidence="3">Antitoxin SocA-like Panacea domain-containing protein</fullName>
    </recommendedName>
</protein>
<sequence>MLYCSNRKRAISGWLKQNQIREFYSSLKLQKFLFFYEALSKVENDTSEFRALKGYANGPVFSDVYGDYTYQYDEFSSNVDSIYQMNPETINEDRAKFVGFLVKILSESELSEITHELNIWSTKEDDINRGVKQVPLREEDLNEDDSDLLRSLRNMYSIEYIDSVEVIQISGKSFIIKKTDIPKLTDEQKSVFITLANNQELENPVYISVSDDGVVLVD</sequence>
<reference evidence="1 2" key="1">
    <citation type="submission" date="2022-12" db="EMBL/GenBank/DDBJ databases">
        <title>Draft genome sequence of Paenibacillus sp. dW9.</title>
        <authorList>
            <person name="Choi E.-W."/>
            <person name="Kim D.-U."/>
        </authorList>
    </citation>
    <scope>NUCLEOTIDE SEQUENCE [LARGE SCALE GENOMIC DNA]</scope>
    <source>
        <strain evidence="2">dW9</strain>
    </source>
</reference>
<organism evidence="1 2">
    <name type="scientific">Paenibacillus gyeongsangnamensis</name>
    <dbReference type="NCBI Taxonomy" id="3388067"/>
    <lineage>
        <taxon>Bacteria</taxon>
        <taxon>Bacillati</taxon>
        <taxon>Bacillota</taxon>
        <taxon>Bacilli</taxon>
        <taxon>Bacillales</taxon>
        <taxon>Paenibacillaceae</taxon>
        <taxon>Paenibacillus</taxon>
    </lineage>
</organism>
<evidence type="ECO:0000313" key="2">
    <source>
        <dbReference type="Proteomes" id="UP001527882"/>
    </source>
</evidence>
<comment type="caution">
    <text evidence="1">The sequence shown here is derived from an EMBL/GenBank/DDBJ whole genome shotgun (WGS) entry which is preliminary data.</text>
</comment>
<accession>A0ABT4Q6C0</accession>
<name>A0ABT4Q6C0_9BACL</name>